<feature type="domain" description="AAA+ ATPase" evidence="1">
    <location>
        <begin position="9"/>
        <end position="193"/>
    </location>
</feature>
<dbReference type="InterPro" id="IPR003593">
    <property type="entry name" value="AAA+_ATPase"/>
</dbReference>
<dbReference type="Proteomes" id="UP000242205">
    <property type="component" value="Chromosome"/>
</dbReference>
<proteinExistence type="predicted"/>
<reference evidence="2 3" key="1">
    <citation type="submission" date="2018-01" db="EMBL/GenBank/DDBJ databases">
        <authorList>
            <person name="Fu G.-Y."/>
        </authorList>
    </citation>
    <scope>NUCLEOTIDE SEQUENCE [LARGE SCALE GENOMIC DNA]</scope>
    <source>
        <strain evidence="2 3">SY39</strain>
    </source>
</reference>
<evidence type="ECO:0000313" key="2">
    <source>
        <dbReference type="EMBL" id="AUN96372.1"/>
    </source>
</evidence>
<evidence type="ECO:0000259" key="1">
    <source>
        <dbReference type="SMART" id="SM00382"/>
    </source>
</evidence>
<dbReference type="Gene3D" id="3.40.50.300">
    <property type="entry name" value="P-loop containing nucleotide triphosphate hydrolases"/>
    <property type="match status" value="1"/>
</dbReference>
<dbReference type="SUPFAM" id="SSF52540">
    <property type="entry name" value="P-loop containing nucleoside triphosphate hydrolases"/>
    <property type="match status" value="1"/>
</dbReference>
<dbReference type="InterPro" id="IPR027417">
    <property type="entry name" value="P-loop_NTPase"/>
</dbReference>
<sequence length="305" mass="34303">MLMLDARNDANILVLCGPTGVGKTTLGEYLIEAELDHQSDAMQNNPGLIPAIRIEAPASGERDFSWRLFYQSILESLEGDLNVPRTSYGVNPETGRVSRSLGPHQNRLSDLRTAVERSLRNRGTRFVVIDEAAHIMMQCRPQDLVKHINTLKSLSNKCGTQWILLGSYDLLETVSLSAQLSRRIHVIHFGRYRQDVPADVRAFRGCLNKLAGYFPYLKDVDLLRYADELQVNTLGCVGTLRSILGRLNLLVGKYSWSEEMLRRALLADAQVTQITREILEGESRIAPGLERHLLRPAASEKRRVV</sequence>
<dbReference type="SMART" id="SM00382">
    <property type="entry name" value="AAA"/>
    <property type="match status" value="1"/>
</dbReference>
<dbReference type="Pfam" id="PF13401">
    <property type="entry name" value="AAA_22"/>
    <property type="match status" value="1"/>
</dbReference>
<gene>
    <name evidence="2" type="ORF">C0099_06600</name>
</gene>
<organism evidence="2 3">
    <name type="scientific">Pseudazoarcus pumilus</name>
    <dbReference type="NCBI Taxonomy" id="2067960"/>
    <lineage>
        <taxon>Bacteria</taxon>
        <taxon>Pseudomonadati</taxon>
        <taxon>Pseudomonadota</taxon>
        <taxon>Betaproteobacteria</taxon>
        <taxon>Rhodocyclales</taxon>
        <taxon>Zoogloeaceae</taxon>
        <taxon>Pseudazoarcus</taxon>
    </lineage>
</organism>
<accession>A0A2I6SAT9</accession>
<dbReference type="EMBL" id="CP025682">
    <property type="protein sequence ID" value="AUN96372.1"/>
    <property type="molecule type" value="Genomic_DNA"/>
</dbReference>
<name>A0A2I6SAT9_9RHOO</name>
<dbReference type="InterPro" id="IPR049945">
    <property type="entry name" value="AAA_22"/>
</dbReference>
<protein>
    <submittedName>
        <fullName evidence="2">ATPase</fullName>
    </submittedName>
</protein>
<keyword evidence="3" id="KW-1185">Reference proteome</keyword>
<dbReference type="GO" id="GO:0016887">
    <property type="term" value="F:ATP hydrolysis activity"/>
    <property type="evidence" value="ECO:0007669"/>
    <property type="project" value="InterPro"/>
</dbReference>
<dbReference type="AlphaFoldDB" id="A0A2I6SAT9"/>
<evidence type="ECO:0000313" key="3">
    <source>
        <dbReference type="Proteomes" id="UP000242205"/>
    </source>
</evidence>
<dbReference type="KEGG" id="atw:C0099_06600"/>
<dbReference type="OrthoDB" id="9086539at2"/>